<name>A0A484FHM8_COLOR</name>
<dbReference type="InterPro" id="IPR008914">
    <property type="entry name" value="PEBP"/>
</dbReference>
<dbReference type="Pfam" id="PF01161">
    <property type="entry name" value="PBP"/>
    <property type="match status" value="1"/>
</dbReference>
<dbReference type="CDD" id="cd00866">
    <property type="entry name" value="PEBP_euk"/>
    <property type="match status" value="1"/>
</dbReference>
<dbReference type="SUPFAM" id="SSF49777">
    <property type="entry name" value="PEBP-like"/>
    <property type="match status" value="1"/>
</dbReference>
<dbReference type="InterPro" id="IPR035810">
    <property type="entry name" value="PEBP_euk"/>
</dbReference>
<dbReference type="Proteomes" id="UP000014480">
    <property type="component" value="Unassembled WGS sequence"/>
</dbReference>
<sequence>MVKNIAHRLRTLTNYLRSAAQHQVIPNVLPTGTKIPYNLGVHWPTVDLRVPAERLQRDQLQEQPKLTTNYKPEDASGDQFVLLMVDPDLTHYNDRTFGQVRHWLVSKVTVSHSGDIVVDHGSTISPYVGPAPLAAHLIVGEARPSRYTFILLKHASGTSFPATFDAATLRGEYEYEEEASKLGTGSQNIIDRMGFDTQAFVRKNELEVVAETFMFVEGNVKSSVTNAALLASGVVQKAVGL</sequence>
<evidence type="ECO:0008006" key="3">
    <source>
        <dbReference type="Google" id="ProtNLM"/>
    </source>
</evidence>
<organism evidence="1 2">
    <name type="scientific">Colletotrichum orbiculare (strain 104-T / ATCC 96160 / CBS 514.97 / LARS 414 / MAFF 240422)</name>
    <name type="common">Cucumber anthracnose fungus</name>
    <name type="synonym">Colletotrichum lagenarium</name>
    <dbReference type="NCBI Taxonomy" id="1213857"/>
    <lineage>
        <taxon>Eukaryota</taxon>
        <taxon>Fungi</taxon>
        <taxon>Dikarya</taxon>
        <taxon>Ascomycota</taxon>
        <taxon>Pezizomycotina</taxon>
        <taxon>Sordariomycetes</taxon>
        <taxon>Hypocreomycetidae</taxon>
        <taxon>Glomerellales</taxon>
        <taxon>Glomerellaceae</taxon>
        <taxon>Colletotrichum</taxon>
        <taxon>Colletotrichum orbiculare species complex</taxon>
    </lineage>
</organism>
<dbReference type="STRING" id="1213857.A0A484FHM8"/>
<proteinExistence type="predicted"/>
<reference evidence="2" key="1">
    <citation type="journal article" date="2013" name="New Phytol.">
        <title>Comparative genomic and transcriptomic analyses reveal the hemibiotrophic stage shift of Colletotrichum fungi.</title>
        <authorList>
            <person name="Gan P."/>
            <person name="Ikeda K."/>
            <person name="Irieda H."/>
            <person name="Narusaka M."/>
            <person name="O'Connell R.J."/>
            <person name="Narusaka Y."/>
            <person name="Takano Y."/>
            <person name="Kubo Y."/>
            <person name="Shirasu K."/>
        </authorList>
    </citation>
    <scope>NUCLEOTIDE SEQUENCE [LARGE SCALE GENOMIC DNA]</scope>
    <source>
        <strain evidence="2">104-T / ATCC 96160 / CBS 514.97 / LARS 414 / MAFF 240422</strain>
    </source>
</reference>
<gene>
    <name evidence="1" type="ORF">Cob_v009933</name>
</gene>
<keyword evidence="2" id="KW-1185">Reference proteome</keyword>
<evidence type="ECO:0000313" key="2">
    <source>
        <dbReference type="Proteomes" id="UP000014480"/>
    </source>
</evidence>
<dbReference type="EMBL" id="AMCV02000031">
    <property type="protein sequence ID" value="TDZ17176.1"/>
    <property type="molecule type" value="Genomic_DNA"/>
</dbReference>
<dbReference type="PANTHER" id="PTHR11362:SF82">
    <property type="entry name" value="PHOSPHATIDYLETHANOLAMINE-BINDING PROTEIN 4"/>
    <property type="match status" value="1"/>
</dbReference>
<dbReference type="AlphaFoldDB" id="A0A484FHM8"/>
<comment type="caution">
    <text evidence="1">The sequence shown here is derived from an EMBL/GenBank/DDBJ whole genome shotgun (WGS) entry which is preliminary data.</text>
</comment>
<protein>
    <recommendedName>
        <fullName evidence="3">PEBP-like protein</fullName>
    </recommendedName>
</protein>
<dbReference type="Gene3D" id="3.90.280.10">
    <property type="entry name" value="PEBP-like"/>
    <property type="match status" value="1"/>
</dbReference>
<evidence type="ECO:0000313" key="1">
    <source>
        <dbReference type="EMBL" id="TDZ17176.1"/>
    </source>
</evidence>
<dbReference type="OrthoDB" id="2506647at2759"/>
<dbReference type="PANTHER" id="PTHR11362">
    <property type="entry name" value="PHOSPHATIDYLETHANOLAMINE-BINDING PROTEIN"/>
    <property type="match status" value="1"/>
</dbReference>
<reference evidence="2" key="2">
    <citation type="journal article" date="2019" name="Mol. Plant Microbe Interact.">
        <title>Genome sequence resources for four phytopathogenic fungi from the Colletotrichum orbiculare species complex.</title>
        <authorList>
            <person name="Gan P."/>
            <person name="Tsushima A."/>
            <person name="Narusaka M."/>
            <person name="Narusaka Y."/>
            <person name="Takano Y."/>
            <person name="Kubo Y."/>
            <person name="Shirasu K."/>
        </authorList>
    </citation>
    <scope>GENOME REANNOTATION</scope>
    <source>
        <strain evidence="2">104-T / ATCC 96160 / CBS 514.97 / LARS 414 / MAFF 240422</strain>
    </source>
</reference>
<accession>A0A484FHM8</accession>
<dbReference type="InterPro" id="IPR036610">
    <property type="entry name" value="PEBP-like_sf"/>
</dbReference>